<name>W4HKC4_9RHOB</name>
<sequence>MGRHEAPPRPASILVAIASYGASNRRYLEQLIETYRGFSQQVSIVVLSNEPKDLGADVEVRVGLPSPDPWSLPFAHKALFAERQDEFDYFIYSENDTLITQANFDAFAEVEETLPEHCIAGFLRHEIGPDGALHYSTVHGSYHWEPATVQVIEGEVFANYSNEHSAAFILSRQKLKHCIASGGFLRDPHVGRYDMLCSAATDPYTGCGLQRLICVSRIEEFSLHHMPDKYVGRIGVPKAEIDLQLAAICRHARAGVPLAELLRPERRVPSTARYDRCYYSAPLPSAVAAMPATPARILSVGCDQGQTEGNLVERGHAVDAIPLDPVIAASSELRGVTTLPIDADDPLGRIEPGAYGSVLMNFYLPFVPDPVAALREAARVIEPGGRVVLSFWNWQSLRETVHRRRERRSFPDRADAGDFARSGIHRTDPATVRRWMQQAGFRLDHITYDVPSGKEWLSRLTLGAADRWLAPTATAVSAPIGTPQG</sequence>
<dbReference type="Gene3D" id="3.40.50.150">
    <property type="entry name" value="Vaccinia Virus protein VP39"/>
    <property type="match status" value="1"/>
</dbReference>
<dbReference type="eggNOG" id="COG4106">
    <property type="taxonomic scope" value="Bacteria"/>
</dbReference>
<evidence type="ECO:0000313" key="1">
    <source>
        <dbReference type="EMBL" id="ETW13192.1"/>
    </source>
</evidence>
<protein>
    <submittedName>
        <fullName evidence="1">Methyltransferase type 11</fullName>
    </submittedName>
</protein>
<dbReference type="SUPFAM" id="SSF53335">
    <property type="entry name" value="S-adenosyl-L-methionine-dependent methyltransferases"/>
    <property type="match status" value="1"/>
</dbReference>
<comment type="caution">
    <text evidence="1">The sequence shown here is derived from an EMBL/GenBank/DDBJ whole genome shotgun (WGS) entry which is preliminary data.</text>
</comment>
<keyword evidence="2" id="KW-1185">Reference proteome</keyword>
<dbReference type="Proteomes" id="UP000019063">
    <property type="component" value="Unassembled WGS sequence"/>
</dbReference>
<keyword evidence="1" id="KW-0808">Transferase</keyword>
<dbReference type="GO" id="GO:0032259">
    <property type="term" value="P:methylation"/>
    <property type="evidence" value="ECO:0007669"/>
    <property type="project" value="UniProtKB-KW"/>
</dbReference>
<dbReference type="CDD" id="cd02440">
    <property type="entry name" value="AdoMet_MTases"/>
    <property type="match status" value="1"/>
</dbReference>
<proteinExistence type="predicted"/>
<dbReference type="RefSeq" id="WP_051487570.1">
    <property type="nucleotide sequence ID" value="NZ_AQQW01000004.1"/>
</dbReference>
<dbReference type="AlphaFoldDB" id="W4HKC4"/>
<dbReference type="STRING" id="1379903.ATO8_08271"/>
<gene>
    <name evidence="1" type="ORF">ATO8_08271</name>
</gene>
<reference evidence="1 2" key="1">
    <citation type="journal article" date="2014" name="Antonie Van Leeuwenhoek">
        <title>Roseivivax atlanticus sp. nov., isolated from surface seawater of the Atlantic Ocean.</title>
        <authorList>
            <person name="Li G."/>
            <person name="Lai Q."/>
            <person name="Liu X."/>
            <person name="Sun F."/>
            <person name="Shao Z."/>
        </authorList>
    </citation>
    <scope>NUCLEOTIDE SEQUENCE [LARGE SCALE GENOMIC DNA]</scope>
    <source>
        <strain evidence="1 2">22II-s10s</strain>
    </source>
</reference>
<dbReference type="Pfam" id="PF13489">
    <property type="entry name" value="Methyltransf_23"/>
    <property type="match status" value="1"/>
</dbReference>
<evidence type="ECO:0000313" key="2">
    <source>
        <dbReference type="Proteomes" id="UP000019063"/>
    </source>
</evidence>
<organism evidence="1 2">
    <name type="scientific">Roseivivax marinus</name>
    <dbReference type="NCBI Taxonomy" id="1379903"/>
    <lineage>
        <taxon>Bacteria</taxon>
        <taxon>Pseudomonadati</taxon>
        <taxon>Pseudomonadota</taxon>
        <taxon>Alphaproteobacteria</taxon>
        <taxon>Rhodobacterales</taxon>
        <taxon>Roseobacteraceae</taxon>
        <taxon>Roseivivax</taxon>
    </lineage>
</organism>
<dbReference type="GO" id="GO:0008168">
    <property type="term" value="F:methyltransferase activity"/>
    <property type="evidence" value="ECO:0007669"/>
    <property type="project" value="UniProtKB-KW"/>
</dbReference>
<dbReference type="EMBL" id="AQQW01000004">
    <property type="protein sequence ID" value="ETW13192.1"/>
    <property type="molecule type" value="Genomic_DNA"/>
</dbReference>
<accession>W4HKC4</accession>
<keyword evidence="1" id="KW-0489">Methyltransferase</keyword>
<dbReference type="InterPro" id="IPR029063">
    <property type="entry name" value="SAM-dependent_MTases_sf"/>
</dbReference>